<reference evidence="12 13" key="1">
    <citation type="submission" date="2015-11" db="EMBL/GenBank/DDBJ databases">
        <authorList>
            <person name="Chong T.M."/>
            <person name="Chan K.G."/>
            <person name="Dessaux Y."/>
        </authorList>
    </citation>
    <scope>NUCLEOTIDE SEQUENCE [LARGE SCALE GENOMIC DNA]</scope>
    <source>
        <strain evidence="12 13">S5.2</strain>
    </source>
</reference>
<evidence type="ECO:0000256" key="9">
    <source>
        <dbReference type="ARBA" id="ARBA00047671"/>
    </source>
</evidence>
<evidence type="ECO:0000313" key="13">
    <source>
        <dbReference type="Proteomes" id="UP000028530"/>
    </source>
</evidence>
<dbReference type="PROSITE" id="PS50862">
    <property type="entry name" value="AA_TRNA_LIGASE_II"/>
    <property type="match status" value="1"/>
</dbReference>
<dbReference type="NCBIfam" id="NF006625">
    <property type="entry name" value="PRK09194.1"/>
    <property type="match status" value="1"/>
</dbReference>
<dbReference type="Proteomes" id="UP000028530">
    <property type="component" value="Chromosome"/>
</dbReference>
<comment type="subunit">
    <text evidence="2 10">Homodimer.</text>
</comment>
<dbReference type="Pfam" id="PF00587">
    <property type="entry name" value="tRNA-synt_2b"/>
    <property type="match status" value="1"/>
</dbReference>
<evidence type="ECO:0000256" key="7">
    <source>
        <dbReference type="ARBA" id="ARBA00022917"/>
    </source>
</evidence>
<evidence type="ECO:0000256" key="5">
    <source>
        <dbReference type="ARBA" id="ARBA00022741"/>
    </source>
</evidence>
<name>A0ABM5VZN4_ECTME</name>
<dbReference type="InterPro" id="IPR036754">
    <property type="entry name" value="YbaK/aa-tRNA-synt-asso_dom_sf"/>
</dbReference>
<comment type="domain">
    <text evidence="10">Consists of three domains: the N-terminal catalytic domain, the editing domain and the C-terminal anticodon-binding domain.</text>
</comment>
<dbReference type="InterPro" id="IPR050062">
    <property type="entry name" value="Pro-tRNA_synthetase"/>
</dbReference>
<dbReference type="Gene3D" id="3.40.50.800">
    <property type="entry name" value="Anticodon-binding domain"/>
    <property type="match status" value="1"/>
</dbReference>
<evidence type="ECO:0000313" key="12">
    <source>
        <dbReference type="EMBL" id="ALN20314.1"/>
    </source>
</evidence>
<dbReference type="CDD" id="cd00779">
    <property type="entry name" value="ProRS_core_prok"/>
    <property type="match status" value="1"/>
</dbReference>
<evidence type="ECO:0000256" key="8">
    <source>
        <dbReference type="ARBA" id="ARBA00023146"/>
    </source>
</evidence>
<dbReference type="SUPFAM" id="SSF55681">
    <property type="entry name" value="Class II aaRS and biotin synthetases"/>
    <property type="match status" value="1"/>
</dbReference>
<keyword evidence="5 10" id="KW-0547">Nucleotide-binding</keyword>
<dbReference type="EC" id="6.1.1.15" evidence="10"/>
<proteinExistence type="inferred from homology"/>
<evidence type="ECO:0000256" key="2">
    <source>
        <dbReference type="ARBA" id="ARBA00011738"/>
    </source>
</evidence>
<sequence length="571" mass="63375">MRTSQFLLSTLKETPSDAVVISHQLMLRAGMIRKLASGLYTWLPMGLRVLRKVENVVREEMNAAGALEVLMPAIQPAELWQESGRWVQYGPELLRVNDRHDREFCVGPTHEEVITDLARNELNSYKQLPINFYQIQTKFRDEIRPRFGLMRGREFIMKDAYSFHADQASLQETYDRMHQAYCNVFTRLGLNFRPVQADTGSIGGTGSHEFHVLADSGEDDIAFSDSSDYAANIEKAEALPREKVRPAPTEELRLVDTPDAKTIAALVEGFNLPIEKTIKTLIVHAAEKGKLIALVVRGDHELNEIKAANLEQVANPLTMASDAELRAAIGAGAGSLGPLNLPLPVIIDRSVELMSDFVIGANIDDKHYFGVNWERDLPVPTVADLRNVVEGDPSPDGQGTLVIKRGIEVGHIFQLGTKYSEAMNCQVLGENGKPVTLTMGCYGIGVSRVVAAAIEQNFDERGIRWNDALAPFHIALVPLRYETEQVREATDKLYAELTAAGFDVLLDDRDKKTSPGIKFADMELIGIPHRVVVSDRGLAEGNLEYKSRAETEAQAVPLAEILPFLQARIKR</sequence>
<keyword evidence="4 10" id="KW-0436">Ligase</keyword>
<dbReference type="EMBL" id="CP013124">
    <property type="protein sequence ID" value="ALN20314.1"/>
    <property type="molecule type" value="Genomic_DNA"/>
</dbReference>
<comment type="similarity">
    <text evidence="10">Belongs to the class-II aminoacyl-tRNA synthetase family. ProS type 1 subfamily.</text>
</comment>
<dbReference type="InterPro" id="IPR004154">
    <property type="entry name" value="Anticodon-bd"/>
</dbReference>
<dbReference type="PIRSF" id="PIRSF001535">
    <property type="entry name" value="ProRS_1"/>
    <property type="match status" value="1"/>
</dbReference>
<keyword evidence="13" id="KW-1185">Reference proteome</keyword>
<keyword evidence="8 10" id="KW-0030">Aminoacyl-tRNA synthetase</keyword>
<evidence type="ECO:0000256" key="10">
    <source>
        <dbReference type="HAMAP-Rule" id="MF_01569"/>
    </source>
</evidence>
<evidence type="ECO:0000256" key="1">
    <source>
        <dbReference type="ARBA" id="ARBA00004496"/>
    </source>
</evidence>
<dbReference type="InterPro" id="IPR002316">
    <property type="entry name" value="Pro-tRNA-ligase_IIa"/>
</dbReference>
<dbReference type="RefSeq" id="WP_017361764.1">
    <property type="nucleotide sequence ID" value="NZ_CP013124.1"/>
</dbReference>
<comment type="subcellular location">
    <subcellularLocation>
        <location evidence="1 10">Cytoplasm</location>
    </subcellularLocation>
</comment>
<dbReference type="CDD" id="cd00861">
    <property type="entry name" value="ProRS_anticodon_short"/>
    <property type="match status" value="1"/>
</dbReference>
<comment type="catalytic activity">
    <reaction evidence="9 10">
        <text>tRNA(Pro) + L-proline + ATP = L-prolyl-tRNA(Pro) + AMP + diphosphate</text>
        <dbReference type="Rhea" id="RHEA:14305"/>
        <dbReference type="Rhea" id="RHEA-COMP:9700"/>
        <dbReference type="Rhea" id="RHEA-COMP:9702"/>
        <dbReference type="ChEBI" id="CHEBI:30616"/>
        <dbReference type="ChEBI" id="CHEBI:33019"/>
        <dbReference type="ChEBI" id="CHEBI:60039"/>
        <dbReference type="ChEBI" id="CHEBI:78442"/>
        <dbReference type="ChEBI" id="CHEBI:78532"/>
        <dbReference type="ChEBI" id="CHEBI:456215"/>
        <dbReference type="EC" id="6.1.1.15"/>
    </reaction>
</comment>
<comment type="function">
    <text evidence="10">Catalyzes the attachment of proline to tRNA(Pro) in a two-step reaction: proline is first activated by ATP to form Pro-AMP and then transferred to the acceptor end of tRNA(Pro). As ProRS can inadvertently accommodate and process non-cognate amino acids such as alanine and cysteine, to avoid such errors it has two additional distinct editing activities against alanine. One activity is designated as 'pretransfer' editing and involves the tRNA(Pro)-independent hydrolysis of activated Ala-AMP. The other activity is designated 'posttransfer' editing and involves deacylation of mischarged Ala-tRNA(Pro). The misacylated Cys-tRNA(Pro) is not edited by ProRS.</text>
</comment>
<dbReference type="InterPro" id="IPR023717">
    <property type="entry name" value="Pro-tRNA-Synthase_IIa_type1"/>
</dbReference>
<keyword evidence="3 10" id="KW-0963">Cytoplasm</keyword>
<evidence type="ECO:0000256" key="4">
    <source>
        <dbReference type="ARBA" id="ARBA00022598"/>
    </source>
</evidence>
<dbReference type="Gene3D" id="3.30.930.10">
    <property type="entry name" value="Bira Bifunctional Protein, Domain 2"/>
    <property type="match status" value="2"/>
</dbReference>
<dbReference type="NCBIfam" id="TIGR00409">
    <property type="entry name" value="proS_fam_II"/>
    <property type="match status" value="1"/>
</dbReference>
<dbReference type="GeneID" id="57607641"/>
<dbReference type="InterPro" id="IPR044140">
    <property type="entry name" value="ProRS_anticodon_short"/>
</dbReference>
<dbReference type="SUPFAM" id="SSF55826">
    <property type="entry name" value="YbaK/ProRS associated domain"/>
    <property type="match status" value="1"/>
</dbReference>
<dbReference type="InterPro" id="IPR007214">
    <property type="entry name" value="YbaK/aa-tRNA-synth-assoc-dom"/>
</dbReference>
<keyword evidence="6 10" id="KW-0067">ATP-binding</keyword>
<evidence type="ECO:0000256" key="6">
    <source>
        <dbReference type="ARBA" id="ARBA00022840"/>
    </source>
</evidence>
<accession>A0ABM5VZN4</accession>
<protein>
    <recommendedName>
        <fullName evidence="10">Proline--tRNA ligase</fullName>
        <ecNumber evidence="10">6.1.1.15</ecNumber>
    </recommendedName>
    <alternativeName>
        <fullName evidence="10">Prolyl-tRNA synthetase</fullName>
        <shortName evidence="10">ProRS</shortName>
    </alternativeName>
</protein>
<feature type="domain" description="Aminoacyl-transfer RNA synthetases class-II family profile" evidence="11">
    <location>
        <begin position="38"/>
        <end position="471"/>
    </location>
</feature>
<dbReference type="SUPFAM" id="SSF52954">
    <property type="entry name" value="Class II aaRS ABD-related"/>
    <property type="match status" value="1"/>
</dbReference>
<dbReference type="InterPro" id="IPR045864">
    <property type="entry name" value="aa-tRNA-synth_II/BPL/LPL"/>
</dbReference>
<gene>
    <name evidence="10" type="primary">proS</name>
    <name evidence="12" type="ORF">DW68_017285</name>
</gene>
<dbReference type="InterPro" id="IPR006195">
    <property type="entry name" value="aa-tRNA-synth_II"/>
</dbReference>
<dbReference type="Pfam" id="PF03129">
    <property type="entry name" value="HGTP_anticodon"/>
    <property type="match status" value="1"/>
</dbReference>
<dbReference type="GO" id="GO:0004827">
    <property type="term" value="F:proline-tRNA ligase activity"/>
    <property type="evidence" value="ECO:0007669"/>
    <property type="project" value="UniProtKB-EC"/>
</dbReference>
<dbReference type="PANTHER" id="PTHR42753">
    <property type="entry name" value="MITOCHONDRIAL RIBOSOME PROTEIN L39/PROLYL-TRNA LIGASE FAMILY MEMBER"/>
    <property type="match status" value="1"/>
</dbReference>
<dbReference type="InterPro" id="IPR004500">
    <property type="entry name" value="Pro-tRNA-synth_IIa_bac-type"/>
</dbReference>
<dbReference type="InterPro" id="IPR036621">
    <property type="entry name" value="Anticodon-bd_dom_sf"/>
</dbReference>
<dbReference type="Gene3D" id="3.90.960.10">
    <property type="entry name" value="YbaK/aminoacyl-tRNA synthetase-associated domain"/>
    <property type="match status" value="1"/>
</dbReference>
<dbReference type="Pfam" id="PF04073">
    <property type="entry name" value="tRNA_edit"/>
    <property type="match status" value="1"/>
</dbReference>
<organism evidence="12 13">
    <name type="scientific">Ectopseudomonas mendocina S5.2</name>
    <dbReference type="NCBI Taxonomy" id="1225174"/>
    <lineage>
        <taxon>Bacteria</taxon>
        <taxon>Pseudomonadati</taxon>
        <taxon>Pseudomonadota</taxon>
        <taxon>Gammaproteobacteria</taxon>
        <taxon>Pseudomonadales</taxon>
        <taxon>Pseudomonadaceae</taxon>
        <taxon>Ectopseudomonas</taxon>
    </lineage>
</organism>
<dbReference type="CDD" id="cd04334">
    <property type="entry name" value="ProRS-INS"/>
    <property type="match status" value="1"/>
</dbReference>
<dbReference type="PANTHER" id="PTHR42753:SF2">
    <property type="entry name" value="PROLINE--TRNA LIGASE"/>
    <property type="match status" value="1"/>
</dbReference>
<evidence type="ECO:0000256" key="3">
    <source>
        <dbReference type="ARBA" id="ARBA00022490"/>
    </source>
</evidence>
<evidence type="ECO:0000259" key="11">
    <source>
        <dbReference type="PROSITE" id="PS50862"/>
    </source>
</evidence>
<dbReference type="PRINTS" id="PR01046">
    <property type="entry name" value="TRNASYNTHPRO"/>
</dbReference>
<dbReference type="InterPro" id="IPR002314">
    <property type="entry name" value="aa-tRNA-synt_IIb"/>
</dbReference>
<keyword evidence="7 10" id="KW-0648">Protein biosynthesis</keyword>
<dbReference type="InterPro" id="IPR033730">
    <property type="entry name" value="ProRS_core_prok"/>
</dbReference>
<dbReference type="HAMAP" id="MF_01569">
    <property type="entry name" value="Pro_tRNA_synth_type1"/>
    <property type="match status" value="1"/>
</dbReference>